<feature type="region of interest" description="Disordered" evidence="1">
    <location>
        <begin position="227"/>
        <end position="321"/>
    </location>
</feature>
<feature type="region of interest" description="Disordered" evidence="1">
    <location>
        <begin position="147"/>
        <end position="175"/>
    </location>
</feature>
<gene>
    <name evidence="3" type="ORF">PBK173_000175200</name>
</gene>
<evidence type="ECO:0000256" key="1">
    <source>
        <dbReference type="SAM" id="MobiDB-lite"/>
    </source>
</evidence>
<proteinExistence type="predicted"/>
<feature type="compositionally biased region" description="Polar residues" evidence="1">
    <location>
        <begin position="103"/>
        <end position="112"/>
    </location>
</feature>
<evidence type="ECO:0000256" key="2">
    <source>
        <dbReference type="SAM" id="SignalP"/>
    </source>
</evidence>
<accession>A0A0Y9WAI2</accession>
<feature type="compositionally biased region" description="Low complexity" evidence="1">
    <location>
        <begin position="77"/>
        <end position="87"/>
    </location>
</feature>
<dbReference type="VEuPathDB" id="PlasmoDB:PBANKA_0832100"/>
<organism evidence="3 4">
    <name type="scientific">Plasmodium berghei</name>
    <dbReference type="NCBI Taxonomy" id="5821"/>
    <lineage>
        <taxon>Eukaryota</taxon>
        <taxon>Sar</taxon>
        <taxon>Alveolata</taxon>
        <taxon>Apicomplexa</taxon>
        <taxon>Aconoidasida</taxon>
        <taxon>Haemosporida</taxon>
        <taxon>Plasmodiidae</taxon>
        <taxon>Plasmodium</taxon>
        <taxon>Plasmodium (Vinckeia)</taxon>
    </lineage>
</organism>
<protein>
    <recommendedName>
        <fullName evidence="5">Fam-c protein</fullName>
    </recommendedName>
</protein>
<feature type="signal peptide" evidence="2">
    <location>
        <begin position="1"/>
        <end position="19"/>
    </location>
</feature>
<keyword evidence="2" id="KW-0732">Signal</keyword>
<dbReference type="Proteomes" id="UP000069549">
    <property type="component" value="Chromosome 8"/>
</dbReference>
<feature type="chain" id="PRO_5007079095" description="Fam-c protein" evidence="2">
    <location>
        <begin position="20"/>
        <end position="430"/>
    </location>
</feature>
<dbReference type="EMBL" id="LT160028">
    <property type="protein sequence ID" value="CXI36392.1"/>
    <property type="molecule type" value="Genomic_DNA"/>
</dbReference>
<evidence type="ECO:0008006" key="5">
    <source>
        <dbReference type="Google" id="ProtNLM"/>
    </source>
</evidence>
<reference evidence="3 4" key="1">
    <citation type="submission" date="2016-02" db="EMBL/GenBank/DDBJ databases">
        <authorList>
            <consortium name="Pathogen Informatics"/>
        </authorList>
    </citation>
    <scope>NUCLEOTIDE SEQUENCE [LARGE SCALE GENOMIC DNA]</scope>
    <source>
        <strain evidence="3 4">K173</strain>
    </source>
</reference>
<name>A0A0Y9WAI2_PLABE</name>
<evidence type="ECO:0000313" key="3">
    <source>
        <dbReference type="EMBL" id="CXI36392.1"/>
    </source>
</evidence>
<evidence type="ECO:0000313" key="4">
    <source>
        <dbReference type="Proteomes" id="UP000069549"/>
    </source>
</evidence>
<sequence>MKVTFSLFFILVIATKLNSKYNVYCSKDYINESNEVKHSPYIFDLSSYDLDRQNNFLINLKHDEPKQNLRKKRNENSLEYSEENNYNTDEYMTPNYPNDVISPEQSEYETPSPNYPRQYPPDYETYDTSNINENESSYHKKLESEAFETPELPYPNNVKTKKNYDNSGVESNNEDTTEVNYNTEQIGMNGIYDNNEPNGIYENNEPNDFDKNNEPNGIYENKEANGIYDNNEPNGIYENNEPNDFDKNKEANGIYENNEPNGIYENNEPNGIYENNEPNDFDKNKEANGIYENNEPNDFDKNKEANGIYENNEPNDFDKNKEVNKPIHKNVDMHNIFMKGIDLCNDIFDFRNNKSAFKYENNMNKEIISEESANSEKNQIPIDKKNNIDSKSVISKVYVIDNTLEQYMKDIYSILINIQNTIEKSKTVVE</sequence>
<dbReference type="AlphaFoldDB" id="A0A0Y9WAI2"/>
<feature type="region of interest" description="Disordered" evidence="1">
    <location>
        <begin position="68"/>
        <end position="117"/>
    </location>
</feature>